<feature type="region of interest" description="Disordered" evidence="6">
    <location>
        <begin position="191"/>
        <end position="235"/>
    </location>
</feature>
<evidence type="ECO:0000256" key="3">
    <source>
        <dbReference type="ARBA" id="ARBA00022490"/>
    </source>
</evidence>
<name>A0A1J7H3H1_LUPAN</name>
<dbReference type="Pfam" id="PF06886">
    <property type="entry name" value="TPX2"/>
    <property type="match status" value="1"/>
</dbReference>
<dbReference type="InterPro" id="IPR027329">
    <property type="entry name" value="TPX2_C"/>
</dbReference>
<keyword evidence="4" id="KW-0493">Microtubule</keyword>
<dbReference type="InterPro" id="IPR044806">
    <property type="entry name" value="WVD2/WDL1-4"/>
</dbReference>
<evidence type="ECO:0000256" key="1">
    <source>
        <dbReference type="ARBA" id="ARBA00004245"/>
    </source>
</evidence>
<evidence type="ECO:0000256" key="6">
    <source>
        <dbReference type="SAM" id="MobiDB-lite"/>
    </source>
</evidence>
<evidence type="ECO:0000313" key="9">
    <source>
        <dbReference type="Proteomes" id="UP000188354"/>
    </source>
</evidence>
<comment type="similarity">
    <text evidence="2">Belongs to the TPX2 family.</text>
</comment>
<keyword evidence="3" id="KW-0963">Cytoplasm</keyword>
<feature type="compositionally biased region" description="Polar residues" evidence="6">
    <location>
        <begin position="84"/>
        <end position="105"/>
    </location>
</feature>
<dbReference type="GO" id="GO:0005874">
    <property type="term" value="C:microtubule"/>
    <property type="evidence" value="ECO:0007669"/>
    <property type="project" value="UniProtKB-KW"/>
</dbReference>
<dbReference type="PANTHER" id="PTHR46372">
    <property type="entry name" value="PROTEIN WVD2-LIKE 3"/>
    <property type="match status" value="1"/>
</dbReference>
<dbReference type="PANTHER" id="PTHR46372:SF6">
    <property type="entry name" value="PROTEIN WVD2-LIKE 1"/>
    <property type="match status" value="1"/>
</dbReference>
<evidence type="ECO:0000256" key="4">
    <source>
        <dbReference type="ARBA" id="ARBA00022701"/>
    </source>
</evidence>
<accession>A0A1J7H3H1</accession>
<evidence type="ECO:0000259" key="7">
    <source>
        <dbReference type="Pfam" id="PF06886"/>
    </source>
</evidence>
<dbReference type="Proteomes" id="UP000188354">
    <property type="component" value="Chromosome LG08"/>
</dbReference>
<feature type="compositionally biased region" description="Basic and acidic residues" evidence="6">
    <location>
        <begin position="106"/>
        <end position="117"/>
    </location>
</feature>
<evidence type="ECO:0000313" key="8">
    <source>
        <dbReference type="EMBL" id="OIW07156.1"/>
    </source>
</evidence>
<dbReference type="GO" id="GO:0008017">
    <property type="term" value="F:microtubule binding"/>
    <property type="evidence" value="ECO:0007669"/>
    <property type="project" value="InterPro"/>
</dbReference>
<dbReference type="GO" id="GO:0000226">
    <property type="term" value="P:microtubule cytoskeleton organization"/>
    <property type="evidence" value="ECO:0007669"/>
    <property type="project" value="InterPro"/>
</dbReference>
<dbReference type="Gramene" id="OIW07156">
    <property type="protein sequence ID" value="OIW07156"/>
    <property type="gene ID" value="TanjilG_10129"/>
</dbReference>
<reference evidence="8 9" key="1">
    <citation type="journal article" date="2017" name="Plant Biotechnol. J.">
        <title>A comprehensive draft genome sequence for lupin (Lupinus angustifolius), an emerging health food: insights into plant-microbe interactions and legume evolution.</title>
        <authorList>
            <person name="Hane J.K."/>
            <person name="Ming Y."/>
            <person name="Kamphuis L.G."/>
            <person name="Nelson M.N."/>
            <person name="Garg G."/>
            <person name="Atkins C.A."/>
            <person name="Bayer P.E."/>
            <person name="Bravo A."/>
            <person name="Bringans S."/>
            <person name="Cannon S."/>
            <person name="Edwards D."/>
            <person name="Foley R."/>
            <person name="Gao L.L."/>
            <person name="Harrison M.J."/>
            <person name="Huang W."/>
            <person name="Hurgobin B."/>
            <person name="Li S."/>
            <person name="Liu C.W."/>
            <person name="McGrath A."/>
            <person name="Morahan G."/>
            <person name="Murray J."/>
            <person name="Weller J."/>
            <person name="Jian J."/>
            <person name="Singh K.B."/>
        </authorList>
    </citation>
    <scope>NUCLEOTIDE SEQUENCE [LARGE SCALE GENOMIC DNA]</scope>
    <source>
        <strain evidence="9">cv. Tanjil</strain>
        <tissue evidence="8">Whole plant</tissue>
    </source>
</reference>
<feature type="domain" description="TPX2 C-terminal" evidence="7">
    <location>
        <begin position="135"/>
        <end position="207"/>
    </location>
</feature>
<gene>
    <name evidence="8" type="ORF">TanjilG_10129</name>
</gene>
<sequence length="235" mass="26201">MGREVTKIKVVDEKPNGVIAAAKVQENDREVKVCYEKKEVLSAKITNGSVGLPEEENEKSEVQKTVGSEKLCSQIDSTKAVATGLNSPRSDKNTQSPNSSKNSQRQQRDDKKHHGDEDTCSIASSSKVTLGSAPALRSSERAEKRREFYQKLEEKQQALEEEKSRYEARKKEEQEAAIKQLRKNLVIKAKPLPSFYNGGPPPKTELKKLPLTRPKSPKLNQRRSLGDAVKSSSEL</sequence>
<dbReference type="AlphaFoldDB" id="A0A1J7H3H1"/>
<evidence type="ECO:0000256" key="2">
    <source>
        <dbReference type="ARBA" id="ARBA00005885"/>
    </source>
</evidence>
<organism evidence="8 9">
    <name type="scientific">Lupinus angustifolius</name>
    <name type="common">Narrow-leaved blue lupine</name>
    <dbReference type="NCBI Taxonomy" id="3871"/>
    <lineage>
        <taxon>Eukaryota</taxon>
        <taxon>Viridiplantae</taxon>
        <taxon>Streptophyta</taxon>
        <taxon>Embryophyta</taxon>
        <taxon>Tracheophyta</taxon>
        <taxon>Spermatophyta</taxon>
        <taxon>Magnoliopsida</taxon>
        <taxon>eudicotyledons</taxon>
        <taxon>Gunneridae</taxon>
        <taxon>Pentapetalae</taxon>
        <taxon>rosids</taxon>
        <taxon>fabids</taxon>
        <taxon>Fabales</taxon>
        <taxon>Fabaceae</taxon>
        <taxon>Papilionoideae</taxon>
        <taxon>50 kb inversion clade</taxon>
        <taxon>genistoids sensu lato</taxon>
        <taxon>core genistoids</taxon>
        <taxon>Genisteae</taxon>
        <taxon>Lupinus</taxon>
    </lineage>
</organism>
<dbReference type="EMBL" id="CM007368">
    <property type="protein sequence ID" value="OIW07156.1"/>
    <property type="molecule type" value="Genomic_DNA"/>
</dbReference>
<proteinExistence type="inferred from homology"/>
<keyword evidence="9" id="KW-1185">Reference proteome</keyword>
<feature type="region of interest" description="Disordered" evidence="6">
    <location>
        <begin position="45"/>
        <end position="145"/>
    </location>
</feature>
<protein>
    <recommendedName>
        <fullName evidence="7">TPX2 C-terminal domain-containing protein</fullName>
    </recommendedName>
</protein>
<comment type="subcellular location">
    <subcellularLocation>
        <location evidence="1">Cytoplasm</location>
        <location evidence="1">Cytoskeleton</location>
    </subcellularLocation>
</comment>
<evidence type="ECO:0000256" key="5">
    <source>
        <dbReference type="ARBA" id="ARBA00023212"/>
    </source>
</evidence>
<keyword evidence="5" id="KW-0206">Cytoskeleton</keyword>